<dbReference type="GeneTree" id="ENSGT00910000148742"/>
<reference evidence="2" key="1">
    <citation type="submission" date="2025-08" db="UniProtKB">
        <authorList>
            <consortium name="Ensembl"/>
        </authorList>
    </citation>
    <scope>IDENTIFICATION</scope>
</reference>
<dbReference type="Proteomes" id="UP000694414">
    <property type="component" value="Unplaced"/>
</dbReference>
<evidence type="ECO:0000313" key="3">
    <source>
        <dbReference type="Proteomes" id="UP000694414"/>
    </source>
</evidence>
<keyword evidence="1" id="KW-0472">Membrane</keyword>
<reference evidence="2" key="2">
    <citation type="submission" date="2025-09" db="UniProtKB">
        <authorList>
            <consortium name="Ensembl"/>
        </authorList>
    </citation>
    <scope>IDENTIFICATION</scope>
</reference>
<accession>A0A8C9A019</accession>
<keyword evidence="3" id="KW-1185">Reference proteome</keyword>
<keyword evidence="1" id="KW-0812">Transmembrane</keyword>
<name>A0A8C9A019_PROSS</name>
<proteinExistence type="predicted"/>
<organism evidence="2 3">
    <name type="scientific">Prolemur simus</name>
    <name type="common">Greater bamboo lemur</name>
    <name type="synonym">Hapalemur simus</name>
    <dbReference type="NCBI Taxonomy" id="1328070"/>
    <lineage>
        <taxon>Eukaryota</taxon>
        <taxon>Metazoa</taxon>
        <taxon>Chordata</taxon>
        <taxon>Craniata</taxon>
        <taxon>Vertebrata</taxon>
        <taxon>Euteleostomi</taxon>
        <taxon>Mammalia</taxon>
        <taxon>Eutheria</taxon>
        <taxon>Euarchontoglires</taxon>
        <taxon>Primates</taxon>
        <taxon>Strepsirrhini</taxon>
        <taxon>Lemuriformes</taxon>
        <taxon>Lemuridae</taxon>
        <taxon>Prolemur</taxon>
    </lineage>
</organism>
<protein>
    <submittedName>
        <fullName evidence="2">Uncharacterized protein</fullName>
    </submittedName>
</protein>
<sequence>QLFDHLILHLCPAAIPVSIYLFIVILNGNLQCHFKSISQIFARHFMEGDTGVKTLSCIPTVR</sequence>
<keyword evidence="1" id="KW-1133">Transmembrane helix</keyword>
<dbReference type="Ensembl" id="ENSPSMT00000026237.1">
    <property type="protein sequence ID" value="ENSPSMP00000022598.1"/>
    <property type="gene ID" value="ENSPSMG00000015983.1"/>
</dbReference>
<evidence type="ECO:0000256" key="1">
    <source>
        <dbReference type="SAM" id="Phobius"/>
    </source>
</evidence>
<evidence type="ECO:0000313" key="2">
    <source>
        <dbReference type="Ensembl" id="ENSPSMP00000022598.1"/>
    </source>
</evidence>
<feature type="transmembrane region" description="Helical" evidence="1">
    <location>
        <begin position="6"/>
        <end position="26"/>
    </location>
</feature>
<dbReference type="AlphaFoldDB" id="A0A8C9A019"/>